<feature type="domain" description="Transposase IS4-like" evidence="2">
    <location>
        <begin position="95"/>
        <end position="307"/>
    </location>
</feature>
<dbReference type="GO" id="GO:0006313">
    <property type="term" value="P:DNA transposition"/>
    <property type="evidence" value="ECO:0007669"/>
    <property type="project" value="InterPro"/>
</dbReference>
<proteinExistence type="predicted"/>
<keyword evidence="1" id="KW-0472">Membrane</keyword>
<sequence>METILIQAQTLVYTLLGLMPTSYQRDSLQAMLGLFLEAQGHPLPQHSQTKSPSALSRFLNQYDWGTRQIIRAVRKAILKELLTYAPRGRRPWLQVIVDLTTLEKCGKFKAFEHLIHVLHGKRGLHLLVIYLVIGEFLVPWGFRVWRGKETRSPAQLAVRLVDSLPKELLSAFRVVILADTAFSSVQFLQAMKKRRLAVIVGVRCDRKLADGRQLRDLLKKGQQVTLDGLSFPVTISWFYLKRNGKLEKRFVLSTRPLKSSTIIWWGRRRWSIEGFFKTVKHRFGLHRFGQQTLLGVYRWLLLSMISFLLAHWVYLSTDSSKPPDWGQASASALQTLFPDVALCSLFSQVERLRPLLQSFGLQLQLVAVTT</sequence>
<dbReference type="EMBL" id="CP073041">
    <property type="protein sequence ID" value="UXE63799.1"/>
    <property type="molecule type" value="Genomic_DNA"/>
</dbReference>
<dbReference type="InterPro" id="IPR002559">
    <property type="entry name" value="Transposase_11"/>
</dbReference>
<dbReference type="GO" id="GO:0004803">
    <property type="term" value="F:transposase activity"/>
    <property type="evidence" value="ECO:0007669"/>
    <property type="project" value="InterPro"/>
</dbReference>
<feature type="transmembrane region" description="Helical" evidence="1">
    <location>
        <begin position="124"/>
        <end position="142"/>
    </location>
</feature>
<name>A0A977KT43_9CYAN</name>
<gene>
    <name evidence="5" type="ORF">KA717_15270</name>
    <name evidence="3" type="ORF">KA717_26620</name>
    <name evidence="4" type="ORF">KA717_33165</name>
</gene>
<evidence type="ECO:0000256" key="1">
    <source>
        <dbReference type="SAM" id="Phobius"/>
    </source>
</evidence>
<keyword evidence="1" id="KW-1133">Transmembrane helix</keyword>
<organism evidence="3">
    <name type="scientific">Woronichinia naegeliana WA131</name>
    <dbReference type="NCBI Taxonomy" id="2824559"/>
    <lineage>
        <taxon>Bacteria</taxon>
        <taxon>Bacillati</taxon>
        <taxon>Cyanobacteriota</taxon>
        <taxon>Cyanophyceae</taxon>
        <taxon>Synechococcales</taxon>
        <taxon>Coelosphaeriaceae</taxon>
        <taxon>Woronichinia</taxon>
    </lineage>
</organism>
<protein>
    <submittedName>
        <fullName evidence="3">Transposase</fullName>
    </submittedName>
</protein>
<dbReference type="Proteomes" id="UP001065613">
    <property type="component" value="Chromosome"/>
</dbReference>
<reference evidence="3" key="1">
    <citation type="submission" date="2021-04" db="EMBL/GenBank/DDBJ databases">
        <title>Genome sequence of Woronichinia naegeliana from Washington state freshwater lake bloom.</title>
        <authorList>
            <person name="Dreher T.W."/>
        </authorList>
    </citation>
    <scope>NUCLEOTIDE SEQUENCE</scope>
    <source>
        <strain evidence="3">WA131</strain>
    </source>
</reference>
<dbReference type="Pfam" id="PF01609">
    <property type="entry name" value="DDE_Tnp_1"/>
    <property type="match status" value="1"/>
</dbReference>
<dbReference type="KEGG" id="wna:KA717_15270"/>
<accession>A0A977KT43</accession>
<evidence type="ECO:0000313" key="4">
    <source>
        <dbReference type="EMBL" id="UXE60369.1"/>
    </source>
</evidence>
<dbReference type="SUPFAM" id="SSF53098">
    <property type="entry name" value="Ribonuclease H-like"/>
    <property type="match status" value="1"/>
</dbReference>
<dbReference type="KEGG" id="wna:KA717_33165"/>
<evidence type="ECO:0000313" key="3">
    <source>
        <dbReference type="EMBL" id="UXE59388.1"/>
    </source>
</evidence>
<dbReference type="EMBL" id="CP073041">
    <property type="protein sequence ID" value="UXE59388.1"/>
    <property type="molecule type" value="Genomic_DNA"/>
</dbReference>
<dbReference type="GO" id="GO:0003677">
    <property type="term" value="F:DNA binding"/>
    <property type="evidence" value="ECO:0007669"/>
    <property type="project" value="InterPro"/>
</dbReference>
<dbReference type="EMBL" id="CP073041">
    <property type="protein sequence ID" value="UXE60369.1"/>
    <property type="molecule type" value="Genomic_DNA"/>
</dbReference>
<evidence type="ECO:0000313" key="5">
    <source>
        <dbReference type="EMBL" id="UXE63799.1"/>
    </source>
</evidence>
<dbReference type="AlphaFoldDB" id="A0A977KT43"/>
<feature type="transmembrane region" description="Helical" evidence="1">
    <location>
        <begin position="296"/>
        <end position="315"/>
    </location>
</feature>
<dbReference type="InterPro" id="IPR012337">
    <property type="entry name" value="RNaseH-like_sf"/>
</dbReference>
<evidence type="ECO:0000259" key="2">
    <source>
        <dbReference type="Pfam" id="PF01609"/>
    </source>
</evidence>
<keyword evidence="1" id="KW-0812">Transmembrane</keyword>
<dbReference type="KEGG" id="wna:KA717_26620"/>